<dbReference type="AlphaFoldDB" id="A0A0K0IWT4"/>
<keyword evidence="4" id="KW-1185">Reference proteome</keyword>
<evidence type="ECO:0000313" key="6">
    <source>
        <dbReference type="WormBase" id="Bm13079"/>
    </source>
</evidence>
<reference evidence="2 4" key="1">
    <citation type="journal article" date="2007" name="Science">
        <title>Draft genome of the filarial nematode parasite Brugia malayi.</title>
        <authorList>
            <person name="Ghedin E."/>
            <person name="Wang S."/>
            <person name="Spiro D."/>
            <person name="Caler E."/>
            <person name="Zhao Q."/>
            <person name="Crabtree J."/>
            <person name="Allen J.E."/>
            <person name="Delcher A.L."/>
            <person name="Guiliano D.B."/>
            <person name="Miranda-Saavedra D."/>
            <person name="Angiuoli S.V."/>
            <person name="Creasy T."/>
            <person name="Amedeo P."/>
            <person name="Haas B."/>
            <person name="El-Sayed N.M."/>
            <person name="Wortman J.R."/>
            <person name="Feldblyum T."/>
            <person name="Tallon L."/>
            <person name="Schatz M."/>
            <person name="Shumway M."/>
            <person name="Koo H."/>
            <person name="Salzberg S.L."/>
            <person name="Schobel S."/>
            <person name="Pertea M."/>
            <person name="Pop M."/>
            <person name="White O."/>
            <person name="Barton G.J."/>
            <person name="Carlow C.K."/>
            <person name="Crawford M.J."/>
            <person name="Daub J."/>
            <person name="Dimmic M.W."/>
            <person name="Estes C.F."/>
            <person name="Foster J.M."/>
            <person name="Ganatra M."/>
            <person name="Gregory W.F."/>
            <person name="Johnson N.M."/>
            <person name="Jin J."/>
            <person name="Komuniecki R."/>
            <person name="Korf I."/>
            <person name="Kumar S."/>
            <person name="Laney S."/>
            <person name="Li B.W."/>
            <person name="Li W."/>
            <person name="Lindblom T.H."/>
            <person name="Lustigman S."/>
            <person name="Ma D."/>
            <person name="Maina C.V."/>
            <person name="Martin D.M."/>
            <person name="McCarter J.P."/>
            <person name="McReynolds L."/>
            <person name="Mitreva M."/>
            <person name="Nutman T.B."/>
            <person name="Parkinson J."/>
            <person name="Peregrin-Alvarez J.M."/>
            <person name="Poole C."/>
            <person name="Ren Q."/>
            <person name="Saunders L."/>
            <person name="Sluder A.E."/>
            <person name="Smith K."/>
            <person name="Stanke M."/>
            <person name="Unnasch T.R."/>
            <person name="Ware J."/>
            <person name="Wei A.D."/>
            <person name="Weil G."/>
            <person name="Williams D.J."/>
            <person name="Zhang Y."/>
            <person name="Williams S.A."/>
            <person name="Fraser-Liggett C."/>
            <person name="Slatko B."/>
            <person name="Blaxter M.L."/>
            <person name="Scott A.L."/>
        </authorList>
    </citation>
    <scope>NUCLEOTIDE SEQUENCE</scope>
    <source>
        <strain evidence="2 4">FR3</strain>
    </source>
</reference>
<dbReference type="RefSeq" id="XP_042929880.1">
    <property type="nucleotide sequence ID" value="XM_043073946.1"/>
</dbReference>
<dbReference type="Proteomes" id="UP000006672">
    <property type="component" value="Unassembled WGS sequence"/>
</dbReference>
<dbReference type="KEGG" id="bmy:BM_BM13079"/>
<evidence type="ECO:0000313" key="4">
    <source>
        <dbReference type="Proteomes" id="UP000006672"/>
    </source>
</evidence>
<dbReference type="CTD" id="66057765"/>
<dbReference type="EMBL" id="LN856931">
    <property type="protein sequence ID" value="CDP94883.1"/>
    <property type="molecule type" value="Genomic_DNA"/>
</dbReference>
<gene>
    <name evidence="2 5 6" type="ORF">Bm13079</name>
    <name evidence="3" type="ORF">BM_BM13079</name>
    <name evidence="2" type="ORF">BM_Bm13079</name>
</gene>
<protein>
    <submittedName>
        <fullName evidence="2 5">Bm13079</fullName>
    </submittedName>
</protein>
<evidence type="ECO:0000313" key="3">
    <source>
        <dbReference type="EMBL" id="VIO87023.1"/>
    </source>
</evidence>
<name>A0A0K0IWT4_BRUMA</name>
<accession>A0A4E9ESP0</accession>
<organism evidence="2">
    <name type="scientific">Brugia malayi</name>
    <name type="common">Filarial nematode worm</name>
    <dbReference type="NCBI Taxonomy" id="6279"/>
    <lineage>
        <taxon>Eukaryota</taxon>
        <taxon>Metazoa</taxon>
        <taxon>Ecdysozoa</taxon>
        <taxon>Nematoda</taxon>
        <taxon>Chromadorea</taxon>
        <taxon>Rhabditida</taxon>
        <taxon>Spirurina</taxon>
        <taxon>Spiruromorpha</taxon>
        <taxon>Filarioidea</taxon>
        <taxon>Onchocercidae</taxon>
        <taxon>Brugia</taxon>
    </lineage>
</organism>
<dbReference type="OMA" id="IIKQWNR"/>
<dbReference type="WormBase" id="Bm13079">
    <property type="protein sequence ID" value="BM23422"/>
    <property type="gene ID" value="WBGene00233340"/>
</dbReference>
<dbReference type="OrthoDB" id="10462660at2759"/>
<evidence type="ECO:0000313" key="2">
    <source>
        <dbReference type="EMBL" id="CDP94883.1"/>
    </source>
</evidence>
<evidence type="ECO:0000313" key="5">
    <source>
        <dbReference type="WBParaSite" id="Bm13079.1"/>
    </source>
</evidence>
<proteinExistence type="predicted"/>
<sequence>MERLKENNASPIRQPTTAKGSMHVSIPKAFITRRYVTLNIMIMNNFLKKIKENTSLIKAISPIIKQWNRKGFALINTIAAPIIAGSGYEDKHCNQFQALMKW</sequence>
<accession>A0A0K0IWT4</accession>
<dbReference type="GeneID" id="66057765"/>
<dbReference type="WBParaSite" id="Bm13079.1">
    <property type="protein sequence ID" value="Bm13079.1"/>
    <property type="gene ID" value="WBGene00233340"/>
</dbReference>
<reference evidence="3" key="3">
    <citation type="submission" date="2019-04" db="EMBL/GenBank/DDBJ databases">
        <authorList>
            <person name="Howe K."/>
            <person name="Paulini M."/>
            <person name="Williams G."/>
        </authorList>
    </citation>
    <scope>NUCLEOTIDE SEQUENCE [LARGE SCALE GENOMIC DNA]</scope>
    <source>
        <strain evidence="3">FR3</strain>
    </source>
</reference>
<feature type="region of interest" description="Disordered" evidence="1">
    <location>
        <begin position="1"/>
        <end position="22"/>
    </location>
</feature>
<evidence type="ECO:0000256" key="1">
    <source>
        <dbReference type="SAM" id="MobiDB-lite"/>
    </source>
</evidence>
<feature type="compositionally biased region" description="Polar residues" evidence="1">
    <location>
        <begin position="7"/>
        <end position="19"/>
    </location>
</feature>
<dbReference type="EMBL" id="CAAKNF010000196">
    <property type="protein sequence ID" value="VIO87023.1"/>
    <property type="molecule type" value="Genomic_DNA"/>
</dbReference>
<reference evidence="5" key="4">
    <citation type="submission" date="2019-12" db="UniProtKB">
        <authorList>
            <consortium name="WormBaseParasite"/>
        </authorList>
    </citation>
    <scope>IDENTIFICATION</scope>
</reference>
<reference evidence="2" key="2">
    <citation type="submission" date="2012-12" db="EMBL/GenBank/DDBJ databases">
        <authorList>
            <person name="Gao Y.W."/>
            <person name="Fan S.T."/>
            <person name="Sun H.T."/>
            <person name="Wang Z."/>
            <person name="Gao X.L."/>
            <person name="Li Y.G."/>
            <person name="Wang T.C."/>
            <person name="Zhang K."/>
            <person name="Xu W.W."/>
            <person name="Yu Z.J."/>
            <person name="Xia X.Z."/>
        </authorList>
    </citation>
    <scope>NUCLEOTIDE SEQUENCE</scope>
    <source>
        <strain evidence="2">FR3</strain>
    </source>
</reference>